<evidence type="ECO:0000256" key="1">
    <source>
        <dbReference type="SAM" id="MobiDB-lite"/>
    </source>
</evidence>
<keyword evidence="3" id="KW-1185">Reference proteome</keyword>
<dbReference type="InParanoid" id="A0A409VMX2"/>
<name>A0A409VMX2_9AGAR</name>
<feature type="region of interest" description="Disordered" evidence="1">
    <location>
        <begin position="38"/>
        <end position="63"/>
    </location>
</feature>
<protein>
    <submittedName>
        <fullName evidence="2">Uncharacterized protein</fullName>
    </submittedName>
</protein>
<sequence>MALGWSQFLGWVGGAQEVGVDGLNGCWNKVVYDELEGGQSAEQAEDTDGSKGSATGFENAKAM</sequence>
<accession>A0A409VMX2</accession>
<evidence type="ECO:0000313" key="2">
    <source>
        <dbReference type="EMBL" id="PPQ67625.1"/>
    </source>
</evidence>
<proteinExistence type="predicted"/>
<reference evidence="2 3" key="1">
    <citation type="journal article" date="2018" name="Evol. Lett.">
        <title>Horizontal gene cluster transfer increased hallucinogenic mushroom diversity.</title>
        <authorList>
            <person name="Reynolds H.T."/>
            <person name="Vijayakumar V."/>
            <person name="Gluck-Thaler E."/>
            <person name="Korotkin H.B."/>
            <person name="Matheny P.B."/>
            <person name="Slot J.C."/>
        </authorList>
    </citation>
    <scope>NUCLEOTIDE SEQUENCE [LARGE SCALE GENOMIC DNA]</scope>
    <source>
        <strain evidence="2 3">SRW20</strain>
    </source>
</reference>
<dbReference type="AlphaFoldDB" id="A0A409VMX2"/>
<organism evidence="2 3">
    <name type="scientific">Gymnopilus dilepis</name>
    <dbReference type="NCBI Taxonomy" id="231916"/>
    <lineage>
        <taxon>Eukaryota</taxon>
        <taxon>Fungi</taxon>
        <taxon>Dikarya</taxon>
        <taxon>Basidiomycota</taxon>
        <taxon>Agaricomycotina</taxon>
        <taxon>Agaricomycetes</taxon>
        <taxon>Agaricomycetidae</taxon>
        <taxon>Agaricales</taxon>
        <taxon>Agaricineae</taxon>
        <taxon>Hymenogastraceae</taxon>
        <taxon>Gymnopilus</taxon>
    </lineage>
</organism>
<dbReference type="EMBL" id="NHYE01005610">
    <property type="protein sequence ID" value="PPQ67625.1"/>
    <property type="molecule type" value="Genomic_DNA"/>
</dbReference>
<comment type="caution">
    <text evidence="2">The sequence shown here is derived from an EMBL/GenBank/DDBJ whole genome shotgun (WGS) entry which is preliminary data.</text>
</comment>
<gene>
    <name evidence="2" type="ORF">CVT26_006835</name>
</gene>
<dbReference type="Proteomes" id="UP000284706">
    <property type="component" value="Unassembled WGS sequence"/>
</dbReference>
<evidence type="ECO:0000313" key="3">
    <source>
        <dbReference type="Proteomes" id="UP000284706"/>
    </source>
</evidence>